<reference evidence="1 2" key="1">
    <citation type="submission" date="2020-02" db="EMBL/GenBank/DDBJ databases">
        <title>Genome assembly of a novel Clostridium senegalense strain.</title>
        <authorList>
            <person name="Gupta T.B."/>
            <person name="Jauregui R."/>
            <person name="Maclean P."/>
            <person name="Nawarathana A."/>
            <person name="Brightwell G."/>
        </authorList>
    </citation>
    <scope>NUCLEOTIDE SEQUENCE [LARGE SCALE GENOMIC DNA]</scope>
    <source>
        <strain evidence="1 2">AGRFS4</strain>
    </source>
</reference>
<name>A0A6M0H586_9CLOT</name>
<dbReference type="Pfam" id="PF02597">
    <property type="entry name" value="ThiS"/>
    <property type="match status" value="1"/>
</dbReference>
<organism evidence="1 2">
    <name type="scientific">Clostridium senegalense</name>
    <dbReference type="NCBI Taxonomy" id="1465809"/>
    <lineage>
        <taxon>Bacteria</taxon>
        <taxon>Bacillati</taxon>
        <taxon>Bacillota</taxon>
        <taxon>Clostridia</taxon>
        <taxon>Eubacteriales</taxon>
        <taxon>Clostridiaceae</taxon>
        <taxon>Clostridium</taxon>
    </lineage>
</organism>
<keyword evidence="2" id="KW-1185">Reference proteome</keyword>
<dbReference type="PANTHER" id="PTHR34472:SF1">
    <property type="entry name" value="SULFUR CARRIER PROTEIN THIS"/>
    <property type="match status" value="1"/>
</dbReference>
<dbReference type="InterPro" id="IPR010035">
    <property type="entry name" value="Thi_S"/>
</dbReference>
<evidence type="ECO:0000313" key="2">
    <source>
        <dbReference type="Proteomes" id="UP000481872"/>
    </source>
</evidence>
<accession>A0A6M0H586</accession>
<protein>
    <submittedName>
        <fullName evidence="1">Sulfur carrier protein ThiS</fullName>
    </submittedName>
</protein>
<dbReference type="Proteomes" id="UP000481872">
    <property type="component" value="Unassembled WGS sequence"/>
</dbReference>
<proteinExistence type="predicted"/>
<dbReference type="RefSeq" id="WP_061994586.1">
    <property type="nucleotide sequence ID" value="NZ_JAAGPU010000021.1"/>
</dbReference>
<dbReference type="InterPro" id="IPR003749">
    <property type="entry name" value="ThiS/MoaD-like"/>
</dbReference>
<dbReference type="Gene3D" id="3.10.20.30">
    <property type="match status" value="1"/>
</dbReference>
<dbReference type="InterPro" id="IPR016155">
    <property type="entry name" value="Mopterin_synth/thiamin_S_b"/>
</dbReference>
<dbReference type="SUPFAM" id="SSF54285">
    <property type="entry name" value="MoaD/ThiS"/>
    <property type="match status" value="1"/>
</dbReference>
<evidence type="ECO:0000313" key="1">
    <source>
        <dbReference type="EMBL" id="NEU05478.1"/>
    </source>
</evidence>
<dbReference type="PANTHER" id="PTHR34472">
    <property type="entry name" value="SULFUR CARRIER PROTEIN THIS"/>
    <property type="match status" value="1"/>
</dbReference>
<dbReference type="EMBL" id="JAAGPU010000021">
    <property type="protein sequence ID" value="NEU05478.1"/>
    <property type="molecule type" value="Genomic_DNA"/>
</dbReference>
<dbReference type="InterPro" id="IPR012675">
    <property type="entry name" value="Beta-grasp_dom_sf"/>
</dbReference>
<sequence length="63" mass="7087">MIVNGKKKNYEGFSVSEMIKDLDLDADKIVVELNLEILPKDEYDKTILKEDDKIEIVAFVGGG</sequence>
<gene>
    <name evidence="1" type="primary">thiS</name>
    <name evidence="1" type="ORF">G3M99_11565</name>
</gene>
<dbReference type="CDD" id="cd00565">
    <property type="entry name" value="Ubl_ThiS"/>
    <property type="match status" value="1"/>
</dbReference>
<dbReference type="AlphaFoldDB" id="A0A6M0H586"/>
<dbReference type="NCBIfam" id="TIGR01683">
    <property type="entry name" value="thiS"/>
    <property type="match status" value="1"/>
</dbReference>
<comment type="caution">
    <text evidence="1">The sequence shown here is derived from an EMBL/GenBank/DDBJ whole genome shotgun (WGS) entry which is preliminary data.</text>
</comment>